<dbReference type="EMBL" id="CAJNNV010031011">
    <property type="protein sequence ID" value="CAE8634435.1"/>
    <property type="molecule type" value="Genomic_DNA"/>
</dbReference>
<reference evidence="1" key="1">
    <citation type="submission" date="2021-02" db="EMBL/GenBank/DDBJ databases">
        <authorList>
            <person name="Dougan E. K."/>
            <person name="Rhodes N."/>
            <person name="Thang M."/>
            <person name="Chan C."/>
        </authorList>
    </citation>
    <scope>NUCLEOTIDE SEQUENCE</scope>
</reference>
<evidence type="ECO:0000313" key="1">
    <source>
        <dbReference type="EMBL" id="CAE8634435.1"/>
    </source>
</evidence>
<dbReference type="OrthoDB" id="410391at2759"/>
<organism evidence="1 2">
    <name type="scientific">Polarella glacialis</name>
    <name type="common">Dinoflagellate</name>
    <dbReference type="NCBI Taxonomy" id="89957"/>
    <lineage>
        <taxon>Eukaryota</taxon>
        <taxon>Sar</taxon>
        <taxon>Alveolata</taxon>
        <taxon>Dinophyceae</taxon>
        <taxon>Suessiales</taxon>
        <taxon>Suessiaceae</taxon>
        <taxon>Polarella</taxon>
    </lineage>
</organism>
<gene>
    <name evidence="1" type="ORF">PGLA1383_LOCUS50083</name>
</gene>
<proteinExistence type="predicted"/>
<sequence length="236" mass="26240">MSHRRALQAVADHPTADWGIILEDDIMGVTPNADEVVAEVIKGLPEDWDALFLGYHDGAGRLHSPMLLDEDSGAAADAIDLPPVKHLREAVYGLFAWVVRKEAAQALVDNAFPIGGQVDHALSSWLVHNRDRCYAVEPSSMVFFSPKSEEAEDSDIQSMATVDAVMERYKSWQGYYEHMWGLDAMIEEYVLGADDQDRLDLDWGDDELVPLSSLDMAMPPCEVPPPECLPNDYPEL</sequence>
<dbReference type="Proteomes" id="UP000654075">
    <property type="component" value="Unassembled WGS sequence"/>
</dbReference>
<evidence type="ECO:0000313" key="2">
    <source>
        <dbReference type="Proteomes" id="UP000654075"/>
    </source>
</evidence>
<protein>
    <submittedName>
        <fullName evidence="1">Uncharacterized protein</fullName>
    </submittedName>
</protein>
<comment type="caution">
    <text evidence="1">The sequence shown here is derived from an EMBL/GenBank/DDBJ whole genome shotgun (WGS) entry which is preliminary data.</text>
</comment>
<name>A0A813H9S3_POLGL</name>
<keyword evidence="2" id="KW-1185">Reference proteome</keyword>
<dbReference type="AlphaFoldDB" id="A0A813H9S3"/>
<accession>A0A813H9S3</accession>